<feature type="compositionally biased region" description="Basic and acidic residues" evidence="1">
    <location>
        <begin position="317"/>
        <end position="327"/>
    </location>
</feature>
<protein>
    <submittedName>
        <fullName evidence="2">Uncharacterized protein</fullName>
    </submittedName>
</protein>
<feature type="region of interest" description="Disordered" evidence="1">
    <location>
        <begin position="307"/>
        <end position="327"/>
    </location>
</feature>
<accession>A0A3E0GVK5</accession>
<comment type="caution">
    <text evidence="2">The sequence shown here is derived from an EMBL/GenBank/DDBJ whole genome shotgun (WGS) entry which is preliminary data.</text>
</comment>
<dbReference type="AlphaFoldDB" id="A0A3E0GVK5"/>
<feature type="compositionally biased region" description="Low complexity" evidence="1">
    <location>
        <begin position="80"/>
        <end position="95"/>
    </location>
</feature>
<sequence length="327" mass="34950">MPVWCRREAACSPRAGVVRSGGCRRRRPGCALRASAGGPHRGARRRIQALCSPRERGWSRLGDGRCGAENVLPARAGVVPGPRRSARSRSNAPRASGGGPAGASMRLRYAECSPRERGWPLGDDPGARVRLVFPARAGVVGHRAAASVVAASCSPRERGWSRFHLRDRHTPRGAPRASGGGPEGYVPYDKGIECSPRERGWSLAPIEVPVDVERAPHTSGGGPMLSFLTSMVSQVLPARAGVVRAGGRATFRCPGGPRASGDGPLSRHDVVHHVRWSPRERGWSVRAGRSRREAVVLPARAGVVRCPGRSVHPQRRAPRERGWSGSG</sequence>
<keyword evidence="3" id="KW-1185">Reference proteome</keyword>
<evidence type="ECO:0000313" key="2">
    <source>
        <dbReference type="EMBL" id="REH30690.1"/>
    </source>
</evidence>
<organism evidence="2 3">
    <name type="scientific">Kutzneria buriramensis</name>
    <dbReference type="NCBI Taxonomy" id="1045776"/>
    <lineage>
        <taxon>Bacteria</taxon>
        <taxon>Bacillati</taxon>
        <taxon>Actinomycetota</taxon>
        <taxon>Actinomycetes</taxon>
        <taxon>Pseudonocardiales</taxon>
        <taxon>Pseudonocardiaceae</taxon>
        <taxon>Kutzneria</taxon>
    </lineage>
</organism>
<evidence type="ECO:0000313" key="3">
    <source>
        <dbReference type="Proteomes" id="UP000256269"/>
    </source>
</evidence>
<dbReference type="AntiFam" id="ANF00057">
    <property type="entry name" value="Translation of E. coli type CRISPR repeat"/>
</dbReference>
<proteinExistence type="predicted"/>
<dbReference type="Proteomes" id="UP000256269">
    <property type="component" value="Unassembled WGS sequence"/>
</dbReference>
<dbReference type="EMBL" id="QUNO01000023">
    <property type="protein sequence ID" value="REH30690.1"/>
    <property type="molecule type" value="Genomic_DNA"/>
</dbReference>
<evidence type="ECO:0000256" key="1">
    <source>
        <dbReference type="SAM" id="MobiDB-lite"/>
    </source>
</evidence>
<gene>
    <name evidence="2" type="ORF">BCF44_12348</name>
</gene>
<reference evidence="2 3" key="1">
    <citation type="submission" date="2018-08" db="EMBL/GenBank/DDBJ databases">
        <title>Genomic Encyclopedia of Archaeal and Bacterial Type Strains, Phase II (KMG-II): from individual species to whole genera.</title>
        <authorList>
            <person name="Goeker M."/>
        </authorList>
    </citation>
    <scope>NUCLEOTIDE SEQUENCE [LARGE SCALE GENOMIC DNA]</scope>
    <source>
        <strain evidence="2 3">DSM 45791</strain>
    </source>
</reference>
<name>A0A3E0GVK5_9PSEU</name>
<feature type="region of interest" description="Disordered" evidence="1">
    <location>
        <begin position="76"/>
        <end position="104"/>
    </location>
</feature>